<sequence length="59" mass="6972">MSYNLHQNNIEHFGILFKGHSKTSKFKGVSEDKKPVDIVSHRNCKQKLFQEEHVLRIYS</sequence>
<proteinExistence type="predicted"/>
<organism evidence="1">
    <name type="scientific">Arion vulgaris</name>
    <dbReference type="NCBI Taxonomy" id="1028688"/>
    <lineage>
        <taxon>Eukaryota</taxon>
        <taxon>Metazoa</taxon>
        <taxon>Spiralia</taxon>
        <taxon>Lophotrochozoa</taxon>
        <taxon>Mollusca</taxon>
        <taxon>Gastropoda</taxon>
        <taxon>Heterobranchia</taxon>
        <taxon>Euthyneura</taxon>
        <taxon>Panpulmonata</taxon>
        <taxon>Eupulmonata</taxon>
        <taxon>Stylommatophora</taxon>
        <taxon>Helicina</taxon>
        <taxon>Arionoidea</taxon>
        <taxon>Arionidae</taxon>
        <taxon>Arion</taxon>
    </lineage>
</organism>
<protein>
    <submittedName>
        <fullName evidence="1">Uncharacterized protein</fullName>
    </submittedName>
</protein>
<name>A0A0B6Y4M9_9EUPU</name>
<dbReference type="AlphaFoldDB" id="A0A0B6Y4M9"/>
<reference evidence="1" key="1">
    <citation type="submission" date="2014-12" db="EMBL/GenBank/DDBJ databases">
        <title>Insight into the proteome of Arion vulgaris.</title>
        <authorList>
            <person name="Aradska J."/>
            <person name="Bulat T."/>
            <person name="Smidak R."/>
            <person name="Sarate P."/>
            <person name="Gangsoo J."/>
            <person name="Sialana F."/>
            <person name="Bilban M."/>
            <person name="Lubec G."/>
        </authorList>
    </citation>
    <scope>NUCLEOTIDE SEQUENCE</scope>
    <source>
        <tissue evidence="1">Skin</tissue>
    </source>
</reference>
<dbReference type="EMBL" id="HACG01003936">
    <property type="protein sequence ID" value="CEK50801.1"/>
    <property type="molecule type" value="Transcribed_RNA"/>
</dbReference>
<gene>
    <name evidence="1" type="primary">ORF11707</name>
</gene>
<evidence type="ECO:0000313" key="1">
    <source>
        <dbReference type="EMBL" id="CEK50801.1"/>
    </source>
</evidence>
<accession>A0A0B6Y4M9</accession>